<dbReference type="Proteomes" id="UP000299102">
    <property type="component" value="Unassembled WGS sequence"/>
</dbReference>
<evidence type="ECO:0000313" key="3">
    <source>
        <dbReference type="EMBL" id="GBP40608.1"/>
    </source>
</evidence>
<feature type="domain" description="DUF5641" evidence="2">
    <location>
        <begin position="2"/>
        <end position="55"/>
    </location>
</feature>
<evidence type="ECO:0000259" key="2">
    <source>
        <dbReference type="Pfam" id="PF18701"/>
    </source>
</evidence>
<evidence type="ECO:0000313" key="4">
    <source>
        <dbReference type="Proteomes" id="UP000299102"/>
    </source>
</evidence>
<dbReference type="Pfam" id="PF18701">
    <property type="entry name" value="DUF5641"/>
    <property type="match status" value="1"/>
</dbReference>
<dbReference type="InterPro" id="IPR040676">
    <property type="entry name" value="DUF5641"/>
</dbReference>
<dbReference type="EMBL" id="BGZK01000384">
    <property type="protein sequence ID" value="GBP40608.1"/>
    <property type="molecule type" value="Genomic_DNA"/>
</dbReference>
<accession>A0A4C1VND2</accession>
<reference evidence="3 4" key="1">
    <citation type="journal article" date="2019" name="Commun. Biol.">
        <title>The bagworm genome reveals a unique fibroin gene that provides high tensile strength.</title>
        <authorList>
            <person name="Kono N."/>
            <person name="Nakamura H."/>
            <person name="Ohtoshi R."/>
            <person name="Tomita M."/>
            <person name="Numata K."/>
            <person name="Arakawa K."/>
        </authorList>
    </citation>
    <scope>NUCLEOTIDE SEQUENCE [LARGE SCALE GENOMIC DNA]</scope>
</reference>
<sequence length="141" mass="16832">MQNIWKRFQSEYLHNLQQRYKRTNLVEFPQVEDLVLIKQDYVPLLRRHREQILKLSLDGMMLRGRHHSFLRTGGYEKYFTHTRTRERRKARATAGSTGFSGKITISGSEKQQRNWSTTRPRLARARIPGRDGIRRKDESPH</sequence>
<feature type="compositionally biased region" description="Basic residues" evidence="1">
    <location>
        <begin position="82"/>
        <end position="91"/>
    </location>
</feature>
<feature type="compositionally biased region" description="Polar residues" evidence="1">
    <location>
        <begin position="95"/>
        <end position="119"/>
    </location>
</feature>
<name>A0A4C1VND2_EUMVA</name>
<protein>
    <recommendedName>
        <fullName evidence="2">DUF5641 domain-containing protein</fullName>
    </recommendedName>
</protein>
<dbReference type="AlphaFoldDB" id="A0A4C1VND2"/>
<gene>
    <name evidence="3" type="ORF">EVAR_41688_1</name>
</gene>
<organism evidence="3 4">
    <name type="scientific">Eumeta variegata</name>
    <name type="common">Bagworm moth</name>
    <name type="synonym">Eumeta japonica</name>
    <dbReference type="NCBI Taxonomy" id="151549"/>
    <lineage>
        <taxon>Eukaryota</taxon>
        <taxon>Metazoa</taxon>
        <taxon>Ecdysozoa</taxon>
        <taxon>Arthropoda</taxon>
        <taxon>Hexapoda</taxon>
        <taxon>Insecta</taxon>
        <taxon>Pterygota</taxon>
        <taxon>Neoptera</taxon>
        <taxon>Endopterygota</taxon>
        <taxon>Lepidoptera</taxon>
        <taxon>Glossata</taxon>
        <taxon>Ditrysia</taxon>
        <taxon>Tineoidea</taxon>
        <taxon>Psychidae</taxon>
        <taxon>Oiketicinae</taxon>
        <taxon>Eumeta</taxon>
    </lineage>
</organism>
<comment type="caution">
    <text evidence="3">The sequence shown here is derived from an EMBL/GenBank/DDBJ whole genome shotgun (WGS) entry which is preliminary data.</text>
</comment>
<evidence type="ECO:0000256" key="1">
    <source>
        <dbReference type="SAM" id="MobiDB-lite"/>
    </source>
</evidence>
<feature type="compositionally biased region" description="Basic and acidic residues" evidence="1">
    <location>
        <begin position="128"/>
        <end position="141"/>
    </location>
</feature>
<proteinExistence type="predicted"/>
<keyword evidence="4" id="KW-1185">Reference proteome</keyword>
<feature type="region of interest" description="Disordered" evidence="1">
    <location>
        <begin position="82"/>
        <end position="141"/>
    </location>
</feature>